<dbReference type="InterPro" id="IPR038408">
    <property type="entry name" value="GNK2_sf"/>
</dbReference>
<reference evidence="8" key="1">
    <citation type="submission" date="2020-03" db="EMBL/GenBank/DDBJ databases">
        <title>A high-quality chromosome-level genome assembly of a woody plant with both climbing and erect habits, Rhamnella rubrinervis.</title>
        <authorList>
            <person name="Lu Z."/>
            <person name="Yang Y."/>
            <person name="Zhu X."/>
            <person name="Sun Y."/>
        </authorList>
    </citation>
    <scope>NUCLEOTIDE SEQUENCE</scope>
    <source>
        <strain evidence="8">BYM</strain>
        <tissue evidence="8">Leaf</tissue>
    </source>
</reference>
<dbReference type="GO" id="GO:0005576">
    <property type="term" value="C:extracellular region"/>
    <property type="evidence" value="ECO:0007669"/>
    <property type="project" value="UniProtKB-SubCell"/>
</dbReference>
<comment type="subcellular location">
    <subcellularLocation>
        <location evidence="1">Secreted</location>
    </subcellularLocation>
</comment>
<dbReference type="InterPro" id="IPR050581">
    <property type="entry name" value="CRR_secretory_protein"/>
</dbReference>
<dbReference type="Proteomes" id="UP000796880">
    <property type="component" value="Unassembled WGS sequence"/>
</dbReference>
<dbReference type="AlphaFoldDB" id="A0A8K0DWA3"/>
<dbReference type="PANTHER" id="PTHR32411:SF55">
    <property type="entry name" value="CYSTEINE-RICH REPEAT SECRETORY PROTEIN 55"/>
    <property type="match status" value="1"/>
</dbReference>
<name>A0A8K0DWA3_9ROSA</name>
<dbReference type="CDD" id="cd23509">
    <property type="entry name" value="Gnk2-like"/>
    <property type="match status" value="2"/>
</dbReference>
<sequence length="255" mass="28343">MGLLCNILLFLLLCTCVAESADPLGDFCNEDNEIGKGISANIDTLLTKLVSNIASTGYVATSYGRDPNQVYGLAQCRGDVAKEDCSTCIQDAAKQIRQRCPNEADARIWYDYCFLRYNTKNFIGEIDTSYGIFYYNVNNVTDPVNFIKQLEDLTGRIRAQAVEPKNQGLGKGESKLSPLVSLYALVQCTRDISQIDCAQCLAIAVETFTTICSERKGCRVLYSSCYVRYELYPFFFPINSSNGTAEDNQIVVVHP</sequence>
<dbReference type="PANTHER" id="PTHR32411">
    <property type="entry name" value="CYSTEINE-RICH REPEAT SECRETORY PROTEIN 38-RELATED"/>
    <property type="match status" value="1"/>
</dbReference>
<evidence type="ECO:0000313" key="9">
    <source>
        <dbReference type="Proteomes" id="UP000796880"/>
    </source>
</evidence>
<dbReference type="PROSITE" id="PS51473">
    <property type="entry name" value="GNK2"/>
    <property type="match status" value="2"/>
</dbReference>
<evidence type="ECO:0000256" key="6">
    <source>
        <dbReference type="SAM" id="SignalP"/>
    </source>
</evidence>
<proteinExistence type="inferred from homology"/>
<keyword evidence="2" id="KW-0964">Secreted</keyword>
<keyword evidence="3 6" id="KW-0732">Signal</keyword>
<dbReference type="OrthoDB" id="1933521at2759"/>
<dbReference type="EMBL" id="VOIH02000010">
    <property type="protein sequence ID" value="KAF3435901.1"/>
    <property type="molecule type" value="Genomic_DNA"/>
</dbReference>
<feature type="signal peptide" evidence="6">
    <location>
        <begin position="1"/>
        <end position="20"/>
    </location>
</feature>
<dbReference type="Pfam" id="PF01657">
    <property type="entry name" value="Stress-antifung"/>
    <property type="match status" value="2"/>
</dbReference>
<protein>
    <recommendedName>
        <fullName evidence="7">Gnk2-homologous domain-containing protein</fullName>
    </recommendedName>
</protein>
<evidence type="ECO:0000313" key="8">
    <source>
        <dbReference type="EMBL" id="KAF3435901.1"/>
    </source>
</evidence>
<evidence type="ECO:0000256" key="2">
    <source>
        <dbReference type="ARBA" id="ARBA00022525"/>
    </source>
</evidence>
<evidence type="ECO:0000259" key="7">
    <source>
        <dbReference type="PROSITE" id="PS51473"/>
    </source>
</evidence>
<evidence type="ECO:0000256" key="4">
    <source>
        <dbReference type="ARBA" id="ARBA00022737"/>
    </source>
</evidence>
<keyword evidence="4" id="KW-0677">Repeat</keyword>
<dbReference type="Gene3D" id="3.30.430.20">
    <property type="entry name" value="Gnk2 domain, C-X8-C-X2-C motif"/>
    <property type="match status" value="2"/>
</dbReference>
<organism evidence="8 9">
    <name type="scientific">Rhamnella rubrinervis</name>
    <dbReference type="NCBI Taxonomy" id="2594499"/>
    <lineage>
        <taxon>Eukaryota</taxon>
        <taxon>Viridiplantae</taxon>
        <taxon>Streptophyta</taxon>
        <taxon>Embryophyta</taxon>
        <taxon>Tracheophyta</taxon>
        <taxon>Spermatophyta</taxon>
        <taxon>Magnoliopsida</taxon>
        <taxon>eudicotyledons</taxon>
        <taxon>Gunneridae</taxon>
        <taxon>Pentapetalae</taxon>
        <taxon>rosids</taxon>
        <taxon>fabids</taxon>
        <taxon>Rosales</taxon>
        <taxon>Rhamnaceae</taxon>
        <taxon>rhamnoid group</taxon>
        <taxon>Rhamneae</taxon>
        <taxon>Rhamnella</taxon>
    </lineage>
</organism>
<keyword evidence="9" id="KW-1185">Reference proteome</keyword>
<evidence type="ECO:0000256" key="5">
    <source>
        <dbReference type="ARBA" id="ARBA00038515"/>
    </source>
</evidence>
<evidence type="ECO:0000256" key="3">
    <source>
        <dbReference type="ARBA" id="ARBA00022729"/>
    </source>
</evidence>
<feature type="domain" description="Gnk2-homologous" evidence="7">
    <location>
        <begin position="20"/>
        <end position="122"/>
    </location>
</feature>
<evidence type="ECO:0000256" key="1">
    <source>
        <dbReference type="ARBA" id="ARBA00004613"/>
    </source>
</evidence>
<comment type="caution">
    <text evidence="8">The sequence shown here is derived from an EMBL/GenBank/DDBJ whole genome shotgun (WGS) entry which is preliminary data.</text>
</comment>
<gene>
    <name evidence="8" type="ORF">FNV43_RR22993</name>
</gene>
<accession>A0A8K0DWA3</accession>
<comment type="similarity">
    <text evidence="5">Belongs to the cysteine-rich repeat secretory protein family.</text>
</comment>
<feature type="domain" description="Gnk2-homologous" evidence="7">
    <location>
        <begin position="128"/>
        <end position="234"/>
    </location>
</feature>
<dbReference type="InterPro" id="IPR002902">
    <property type="entry name" value="GNK2"/>
</dbReference>
<feature type="chain" id="PRO_5035421332" description="Gnk2-homologous domain-containing protein" evidence="6">
    <location>
        <begin position="21"/>
        <end position="255"/>
    </location>
</feature>